<keyword evidence="2" id="KW-1185">Reference proteome</keyword>
<comment type="caution">
    <text evidence="1">The sequence shown here is derived from an EMBL/GenBank/DDBJ whole genome shotgun (WGS) entry which is preliminary data.</text>
</comment>
<gene>
    <name evidence="1" type="ORF">V1477_011958</name>
</gene>
<proteinExistence type="predicted"/>
<evidence type="ECO:0000313" key="1">
    <source>
        <dbReference type="EMBL" id="KAL2738599.1"/>
    </source>
</evidence>
<organism evidence="1 2">
    <name type="scientific">Vespula maculifrons</name>
    <name type="common">Eastern yellow jacket</name>
    <name type="synonym">Wasp</name>
    <dbReference type="NCBI Taxonomy" id="7453"/>
    <lineage>
        <taxon>Eukaryota</taxon>
        <taxon>Metazoa</taxon>
        <taxon>Ecdysozoa</taxon>
        <taxon>Arthropoda</taxon>
        <taxon>Hexapoda</taxon>
        <taxon>Insecta</taxon>
        <taxon>Pterygota</taxon>
        <taxon>Neoptera</taxon>
        <taxon>Endopterygota</taxon>
        <taxon>Hymenoptera</taxon>
        <taxon>Apocrita</taxon>
        <taxon>Aculeata</taxon>
        <taxon>Vespoidea</taxon>
        <taxon>Vespidae</taxon>
        <taxon>Vespinae</taxon>
        <taxon>Vespula</taxon>
    </lineage>
</organism>
<dbReference type="EMBL" id="JAYRBN010000063">
    <property type="protein sequence ID" value="KAL2738599.1"/>
    <property type="molecule type" value="Genomic_DNA"/>
</dbReference>
<evidence type="ECO:0000313" key="2">
    <source>
        <dbReference type="Proteomes" id="UP001607303"/>
    </source>
</evidence>
<name>A0ABD2C1D8_VESMC</name>
<protein>
    <submittedName>
        <fullName evidence="1">Uncharacterized protein</fullName>
    </submittedName>
</protein>
<sequence length="168" mass="18801">MRVAAHESRPCALGPACVSDLSSSNATRERRIHRLDDVQACVSESLREEERRGEERRGEKNNVTIVLHQPSCNYPRNSGSNGISVKAERTGQFEKILTSLSGFASFGLQPFGAFNPLIAEPEGTSITKKHFEPFQACLTKRSSCIWARIDEITLISIYFSFSHDFTYT</sequence>
<accession>A0ABD2C1D8</accession>
<reference evidence="1 2" key="1">
    <citation type="journal article" date="2024" name="Ann. Entomol. Soc. Am.">
        <title>Genomic analyses of the southern and eastern yellowjacket wasps (Hymenoptera: Vespidae) reveal evolutionary signatures of social life.</title>
        <authorList>
            <person name="Catto M.A."/>
            <person name="Caine P.B."/>
            <person name="Orr S.E."/>
            <person name="Hunt B.G."/>
            <person name="Goodisman M.A.D."/>
        </authorList>
    </citation>
    <scope>NUCLEOTIDE SEQUENCE [LARGE SCALE GENOMIC DNA]</scope>
    <source>
        <strain evidence="1">232</strain>
        <tissue evidence="1">Head and thorax</tissue>
    </source>
</reference>
<dbReference type="AlphaFoldDB" id="A0ABD2C1D8"/>
<dbReference type="Proteomes" id="UP001607303">
    <property type="component" value="Unassembled WGS sequence"/>
</dbReference>